<dbReference type="EMBL" id="WOCE01000009">
    <property type="protein sequence ID" value="KAE9606580.1"/>
    <property type="molecule type" value="Genomic_DNA"/>
</dbReference>
<dbReference type="InterPro" id="IPR050560">
    <property type="entry name" value="MYB_TF"/>
</dbReference>
<dbReference type="InterPro" id="IPR001005">
    <property type="entry name" value="SANT/Myb"/>
</dbReference>
<feature type="region of interest" description="Disordered" evidence="6">
    <location>
        <begin position="244"/>
        <end position="263"/>
    </location>
</feature>
<dbReference type="OrthoDB" id="2143914at2759"/>
<feature type="domain" description="HTH myb-type" evidence="8">
    <location>
        <begin position="39"/>
        <end position="93"/>
    </location>
</feature>
<feature type="domain" description="HTH myb-type" evidence="8">
    <location>
        <begin position="94"/>
        <end position="149"/>
    </location>
</feature>
<evidence type="ECO:0000256" key="2">
    <source>
        <dbReference type="ARBA" id="ARBA00022737"/>
    </source>
</evidence>
<dbReference type="GO" id="GO:0000978">
    <property type="term" value="F:RNA polymerase II cis-regulatory region sequence-specific DNA binding"/>
    <property type="evidence" value="ECO:0007669"/>
    <property type="project" value="TreeGrafter"/>
</dbReference>
<dbReference type="PROSITE" id="PS51294">
    <property type="entry name" value="HTH_MYB"/>
    <property type="match status" value="3"/>
</dbReference>
<proteinExistence type="predicted"/>
<keyword evidence="5" id="KW-0539">Nucleus</keyword>
<comment type="caution">
    <text evidence="9">The sequence shown here is derived from an EMBL/GenBank/DDBJ whole genome shotgun (WGS) entry which is preliminary data.</text>
</comment>
<comment type="subcellular location">
    <subcellularLocation>
        <location evidence="1">Nucleus</location>
    </subcellularLocation>
</comment>
<name>A0A6A4PYH1_LUPAL</name>
<keyword evidence="3" id="KW-0805">Transcription regulation</keyword>
<dbReference type="Gene3D" id="1.10.10.60">
    <property type="entry name" value="Homeodomain-like"/>
    <property type="match status" value="3"/>
</dbReference>
<sequence length="405" mass="45830">MLEVTDEVQDFQFHCFDSSPIKSTPVSGTTNAQVRCSSKGFWTVDEDNLLIETVKKHDGRNWKKIGGYGSTSLAAHLPGRTGIQCLHHWQKVLNPDVIKGSWTKEEDDCLIDLVGNYGLKKWSYIAQFLPGRIGKQCRERWHNHLDPTIKKEAWAEEEEAVLAYYYQLYGSKWAEIAKVLPGRSDNAIKNHWNSMKKKLDASSPSGCDISFATSGIKPAHVLAKKERQSFNEMVSLKQSHLLKDSVNNSPNTSAGEFPSEKSCLEEGTPSASIKYMELWDTLDMYATNLDYYPLATDVAYEDIESPKRQKVSSLETKFLADAERYNQIRKGSNNKIKSMPHYADDIRGFSPVSVLRSLAMTYENMPSIIRKRSPRKAGSAEYRDSAQTPLSMIVSTPESERVFNY</sequence>
<evidence type="ECO:0000259" key="8">
    <source>
        <dbReference type="PROSITE" id="PS51294"/>
    </source>
</evidence>
<feature type="domain" description="Myb-like" evidence="7">
    <location>
        <begin position="39"/>
        <end position="93"/>
    </location>
</feature>
<feature type="domain" description="HTH myb-type" evidence="8">
    <location>
        <begin position="150"/>
        <end position="200"/>
    </location>
</feature>
<feature type="domain" description="Myb-like" evidence="7">
    <location>
        <begin position="146"/>
        <end position="196"/>
    </location>
</feature>
<accession>A0A6A4PYH1</accession>
<evidence type="ECO:0000259" key="7">
    <source>
        <dbReference type="PROSITE" id="PS50090"/>
    </source>
</evidence>
<keyword evidence="2" id="KW-0677">Repeat</keyword>
<keyword evidence="4" id="KW-0238">DNA-binding</keyword>
<evidence type="ECO:0000256" key="3">
    <source>
        <dbReference type="ARBA" id="ARBA00023015"/>
    </source>
</evidence>
<dbReference type="FunFam" id="1.10.10.60:FF:000010">
    <property type="entry name" value="Transcriptional activator Myb isoform A"/>
    <property type="match status" value="1"/>
</dbReference>
<evidence type="ECO:0000256" key="4">
    <source>
        <dbReference type="ARBA" id="ARBA00023125"/>
    </source>
</evidence>
<dbReference type="SMART" id="SM00717">
    <property type="entry name" value="SANT"/>
    <property type="match status" value="3"/>
</dbReference>
<dbReference type="GO" id="GO:0005634">
    <property type="term" value="C:nucleus"/>
    <property type="evidence" value="ECO:0007669"/>
    <property type="project" value="UniProtKB-SubCell"/>
</dbReference>
<protein>
    <submittedName>
        <fullName evidence="9">Putative transcription factor MYB-HB-like family</fullName>
    </submittedName>
</protein>
<dbReference type="GO" id="GO:0000981">
    <property type="term" value="F:DNA-binding transcription factor activity, RNA polymerase II-specific"/>
    <property type="evidence" value="ECO:0007669"/>
    <property type="project" value="TreeGrafter"/>
</dbReference>
<dbReference type="PANTHER" id="PTHR45614:SF252">
    <property type="entry name" value="TRANSCRIPTION FACTOR MYB3R-2-LIKE"/>
    <property type="match status" value="1"/>
</dbReference>
<dbReference type="CDD" id="cd00167">
    <property type="entry name" value="SANT"/>
    <property type="match status" value="3"/>
</dbReference>
<dbReference type="PROSITE" id="PS50090">
    <property type="entry name" value="MYB_LIKE"/>
    <property type="match status" value="3"/>
</dbReference>
<dbReference type="Pfam" id="PF00249">
    <property type="entry name" value="Myb_DNA-binding"/>
    <property type="match status" value="1"/>
</dbReference>
<dbReference type="AlphaFoldDB" id="A0A6A4PYH1"/>
<dbReference type="InterPro" id="IPR017930">
    <property type="entry name" value="Myb_dom"/>
</dbReference>
<evidence type="ECO:0000256" key="1">
    <source>
        <dbReference type="ARBA" id="ARBA00004123"/>
    </source>
</evidence>
<dbReference type="Pfam" id="PF13921">
    <property type="entry name" value="Myb_DNA-bind_6"/>
    <property type="match status" value="1"/>
</dbReference>
<gene>
    <name evidence="9" type="ORF">Lalb_Chr09g0321121</name>
</gene>
<reference evidence="10" key="1">
    <citation type="journal article" date="2020" name="Nat. Commun.">
        <title>Genome sequence of the cluster root forming white lupin.</title>
        <authorList>
            <person name="Hufnagel B."/>
            <person name="Marques A."/>
            <person name="Soriano A."/>
            <person name="Marques L."/>
            <person name="Divol F."/>
            <person name="Doumas P."/>
            <person name="Sallet E."/>
            <person name="Mancinotti D."/>
            <person name="Carrere S."/>
            <person name="Marande W."/>
            <person name="Arribat S."/>
            <person name="Keller J."/>
            <person name="Huneau C."/>
            <person name="Blein T."/>
            <person name="Aime D."/>
            <person name="Laguerre M."/>
            <person name="Taylor J."/>
            <person name="Schubert V."/>
            <person name="Nelson M."/>
            <person name="Geu-Flores F."/>
            <person name="Crespi M."/>
            <person name="Gallardo-Guerrero K."/>
            <person name="Delaux P.-M."/>
            <person name="Salse J."/>
            <person name="Berges H."/>
            <person name="Guyot R."/>
            <person name="Gouzy J."/>
            <person name="Peret B."/>
        </authorList>
    </citation>
    <scope>NUCLEOTIDE SEQUENCE [LARGE SCALE GENOMIC DNA]</scope>
    <source>
        <strain evidence="10">cv. Amiga</strain>
    </source>
</reference>
<evidence type="ECO:0000256" key="5">
    <source>
        <dbReference type="ARBA" id="ARBA00023242"/>
    </source>
</evidence>
<feature type="compositionally biased region" description="Polar residues" evidence="6">
    <location>
        <begin position="245"/>
        <end position="254"/>
    </location>
</feature>
<evidence type="ECO:0000256" key="6">
    <source>
        <dbReference type="SAM" id="MobiDB-lite"/>
    </source>
</evidence>
<evidence type="ECO:0000313" key="9">
    <source>
        <dbReference type="EMBL" id="KAE9606580.1"/>
    </source>
</evidence>
<dbReference type="InterPro" id="IPR009057">
    <property type="entry name" value="Homeodomain-like_sf"/>
</dbReference>
<keyword evidence="10" id="KW-1185">Reference proteome</keyword>
<dbReference type="PANTHER" id="PTHR45614">
    <property type="entry name" value="MYB PROTEIN-RELATED"/>
    <property type="match status" value="1"/>
</dbReference>
<dbReference type="SUPFAM" id="SSF46689">
    <property type="entry name" value="Homeodomain-like"/>
    <property type="match status" value="2"/>
</dbReference>
<keyword evidence="3" id="KW-0804">Transcription</keyword>
<evidence type="ECO:0000313" key="10">
    <source>
        <dbReference type="Proteomes" id="UP000447434"/>
    </source>
</evidence>
<feature type="domain" description="Myb-like" evidence="7">
    <location>
        <begin position="94"/>
        <end position="145"/>
    </location>
</feature>
<organism evidence="9 10">
    <name type="scientific">Lupinus albus</name>
    <name type="common">White lupine</name>
    <name type="synonym">Lupinus termis</name>
    <dbReference type="NCBI Taxonomy" id="3870"/>
    <lineage>
        <taxon>Eukaryota</taxon>
        <taxon>Viridiplantae</taxon>
        <taxon>Streptophyta</taxon>
        <taxon>Embryophyta</taxon>
        <taxon>Tracheophyta</taxon>
        <taxon>Spermatophyta</taxon>
        <taxon>Magnoliopsida</taxon>
        <taxon>eudicotyledons</taxon>
        <taxon>Gunneridae</taxon>
        <taxon>Pentapetalae</taxon>
        <taxon>rosids</taxon>
        <taxon>fabids</taxon>
        <taxon>Fabales</taxon>
        <taxon>Fabaceae</taxon>
        <taxon>Papilionoideae</taxon>
        <taxon>50 kb inversion clade</taxon>
        <taxon>genistoids sensu lato</taxon>
        <taxon>core genistoids</taxon>
        <taxon>Genisteae</taxon>
        <taxon>Lupinus</taxon>
    </lineage>
</organism>
<dbReference type="Proteomes" id="UP000447434">
    <property type="component" value="Chromosome 9"/>
</dbReference>